<evidence type="ECO:0000256" key="15">
    <source>
        <dbReference type="RuleBase" id="RU000461"/>
    </source>
</evidence>
<comment type="function">
    <text evidence="2">May be involved in the metabolism of insect hormones and in the breakdown of synthetic insecticides.</text>
</comment>
<dbReference type="OrthoDB" id="1470350at2759"/>
<protein>
    <submittedName>
        <fullName evidence="17">CYP4FQ3</fullName>
    </submittedName>
</protein>
<dbReference type="InterPro" id="IPR050196">
    <property type="entry name" value="Cytochrome_P450_Monoox"/>
</dbReference>
<name>A0A8J2MCT6_COTCN</name>
<keyword evidence="11 14" id="KW-0408">Iron</keyword>
<dbReference type="PROSITE" id="PS00086">
    <property type="entry name" value="CYTOCHROME_P450"/>
    <property type="match status" value="1"/>
</dbReference>
<keyword evidence="16" id="KW-0812">Transmembrane</keyword>
<dbReference type="GO" id="GO:0016705">
    <property type="term" value="F:oxidoreductase activity, acting on paired donors, with incorporation or reduction of molecular oxygen"/>
    <property type="evidence" value="ECO:0007669"/>
    <property type="project" value="InterPro"/>
</dbReference>
<evidence type="ECO:0000256" key="14">
    <source>
        <dbReference type="PIRSR" id="PIRSR602401-1"/>
    </source>
</evidence>
<dbReference type="PANTHER" id="PTHR24291:SF189">
    <property type="entry name" value="CYTOCHROME P450 4C3-RELATED"/>
    <property type="match status" value="1"/>
</dbReference>
<proteinExistence type="inferred from homology"/>
<feature type="binding site" description="axial binding residue" evidence="14">
    <location>
        <position position="463"/>
    </location>
    <ligand>
        <name>heme</name>
        <dbReference type="ChEBI" id="CHEBI:30413"/>
    </ligand>
    <ligandPart>
        <name>Fe</name>
        <dbReference type="ChEBI" id="CHEBI:18248"/>
    </ligandPart>
</feature>
<sequence length="521" mass="60284">MIFTLSYIIASILFSGVFLLTIVYFYVHLRTEGRLCNLIPGPKSYPIIGNFLDLAGHPEDLWHAGRRNSIKYYPVWKIWAGIWPVVTIYHPDDAQILLTSTKHLEKSVIYDLLHPWLQDGLINSKGEKWISRRKILTPAFHLHNLREYMDCFINQTNHLINNIKSESGSNGVIKELMPLLTTFTLNTIVVETTTGIAIEENDIEQYKQSVYEFGETFIYRTCRPWLRSEFLLKLTSKGRQYQKNLNDLHSFTKKIIEKRKRYYEETGGKYLDSSMSPDKKDLQPIQGIQKAKKLSFLDILLSAAERNESVDDRGIQEEIDTFIFAGHDTTGMALLFIILLLAEHQDIQNRVRAEIEEVLADNNGEVNFDNIKHLTYLECCIKEALRLYPSVSVISRKIHEDLVLKHCYVPRGTTLALRIFDTHRDPNFWPRPNVFDPDRFLPENSLGRHPFSFIPFSAGSRNCIGQKFAMLVLKTFMAGLLYNFYLEPQETAANVRLLPELVIRPAHSVDVKFVPINRDRC</sequence>
<dbReference type="PRINTS" id="PR00385">
    <property type="entry name" value="P450"/>
</dbReference>
<evidence type="ECO:0000256" key="8">
    <source>
        <dbReference type="ARBA" id="ARBA00022824"/>
    </source>
</evidence>
<dbReference type="GO" id="GO:0005506">
    <property type="term" value="F:iron ion binding"/>
    <property type="evidence" value="ECO:0007669"/>
    <property type="project" value="InterPro"/>
</dbReference>
<keyword evidence="12 15" id="KW-0503">Monooxygenase</keyword>
<accession>A0A8J2MCT6</accession>
<comment type="subcellular location">
    <subcellularLocation>
        <location evidence="4">Endoplasmic reticulum membrane</location>
        <topology evidence="4">Peripheral membrane protein</topology>
    </subcellularLocation>
    <subcellularLocation>
        <location evidence="3">Microsome membrane</location>
        <topology evidence="3">Peripheral membrane protein</topology>
    </subcellularLocation>
</comment>
<dbReference type="PRINTS" id="PR00463">
    <property type="entry name" value="EP450I"/>
</dbReference>
<dbReference type="GO" id="GO:0005789">
    <property type="term" value="C:endoplasmic reticulum membrane"/>
    <property type="evidence" value="ECO:0007669"/>
    <property type="project" value="UniProtKB-SubCell"/>
</dbReference>
<keyword evidence="10 15" id="KW-0560">Oxidoreductase</keyword>
<keyword evidence="16" id="KW-1133">Transmembrane helix</keyword>
<keyword evidence="6 14" id="KW-0349">Heme</keyword>
<evidence type="ECO:0000256" key="2">
    <source>
        <dbReference type="ARBA" id="ARBA00003690"/>
    </source>
</evidence>
<evidence type="ECO:0000256" key="16">
    <source>
        <dbReference type="SAM" id="Phobius"/>
    </source>
</evidence>
<keyword evidence="9" id="KW-0492">Microsome</keyword>
<dbReference type="InterPro" id="IPR017972">
    <property type="entry name" value="Cyt_P450_CS"/>
</dbReference>
<dbReference type="GO" id="GO:0020037">
    <property type="term" value="F:heme binding"/>
    <property type="evidence" value="ECO:0007669"/>
    <property type="project" value="InterPro"/>
</dbReference>
<dbReference type="AlphaFoldDB" id="A0A8J2MCT6"/>
<evidence type="ECO:0000256" key="10">
    <source>
        <dbReference type="ARBA" id="ARBA00023002"/>
    </source>
</evidence>
<keyword evidence="18" id="KW-1185">Reference proteome</keyword>
<dbReference type="PANTHER" id="PTHR24291">
    <property type="entry name" value="CYTOCHROME P450 FAMILY 4"/>
    <property type="match status" value="1"/>
</dbReference>
<comment type="similarity">
    <text evidence="5 15">Belongs to the cytochrome P450 family.</text>
</comment>
<dbReference type="SUPFAM" id="SSF48264">
    <property type="entry name" value="Cytochrome P450"/>
    <property type="match status" value="1"/>
</dbReference>
<feature type="transmembrane region" description="Helical" evidence="16">
    <location>
        <begin position="7"/>
        <end position="27"/>
    </location>
</feature>
<evidence type="ECO:0000256" key="11">
    <source>
        <dbReference type="ARBA" id="ARBA00023004"/>
    </source>
</evidence>
<dbReference type="Proteomes" id="UP000786811">
    <property type="component" value="Unassembled WGS sequence"/>
</dbReference>
<keyword evidence="7 14" id="KW-0479">Metal-binding</keyword>
<evidence type="ECO:0000256" key="6">
    <source>
        <dbReference type="ARBA" id="ARBA00022617"/>
    </source>
</evidence>
<dbReference type="InterPro" id="IPR002401">
    <property type="entry name" value="Cyt_P450_E_grp-I"/>
</dbReference>
<evidence type="ECO:0000256" key="13">
    <source>
        <dbReference type="ARBA" id="ARBA00023136"/>
    </source>
</evidence>
<evidence type="ECO:0000313" key="17">
    <source>
        <dbReference type="EMBL" id="CAG5083875.1"/>
    </source>
</evidence>
<organism evidence="17 18">
    <name type="scientific">Cotesia congregata</name>
    <name type="common">Parasitoid wasp</name>
    <name type="synonym">Apanteles congregatus</name>
    <dbReference type="NCBI Taxonomy" id="51543"/>
    <lineage>
        <taxon>Eukaryota</taxon>
        <taxon>Metazoa</taxon>
        <taxon>Ecdysozoa</taxon>
        <taxon>Arthropoda</taxon>
        <taxon>Hexapoda</taxon>
        <taxon>Insecta</taxon>
        <taxon>Pterygota</taxon>
        <taxon>Neoptera</taxon>
        <taxon>Endopterygota</taxon>
        <taxon>Hymenoptera</taxon>
        <taxon>Apocrita</taxon>
        <taxon>Ichneumonoidea</taxon>
        <taxon>Braconidae</taxon>
        <taxon>Microgastrinae</taxon>
        <taxon>Cotesia</taxon>
    </lineage>
</organism>
<comment type="cofactor">
    <cofactor evidence="1 14">
        <name>heme</name>
        <dbReference type="ChEBI" id="CHEBI:30413"/>
    </cofactor>
</comment>
<evidence type="ECO:0000256" key="12">
    <source>
        <dbReference type="ARBA" id="ARBA00023033"/>
    </source>
</evidence>
<evidence type="ECO:0000256" key="4">
    <source>
        <dbReference type="ARBA" id="ARBA00004406"/>
    </source>
</evidence>
<evidence type="ECO:0000256" key="5">
    <source>
        <dbReference type="ARBA" id="ARBA00010617"/>
    </source>
</evidence>
<evidence type="ECO:0000256" key="9">
    <source>
        <dbReference type="ARBA" id="ARBA00022848"/>
    </source>
</evidence>
<dbReference type="InterPro" id="IPR036396">
    <property type="entry name" value="Cyt_P450_sf"/>
</dbReference>
<evidence type="ECO:0000313" key="18">
    <source>
        <dbReference type="Proteomes" id="UP000786811"/>
    </source>
</evidence>
<comment type="caution">
    <text evidence="17">The sequence shown here is derived from an EMBL/GenBank/DDBJ whole genome shotgun (WGS) entry which is preliminary data.</text>
</comment>
<dbReference type="InterPro" id="IPR001128">
    <property type="entry name" value="Cyt_P450"/>
</dbReference>
<dbReference type="EMBL" id="CAJNRD030001118">
    <property type="protein sequence ID" value="CAG5083875.1"/>
    <property type="molecule type" value="Genomic_DNA"/>
</dbReference>
<evidence type="ECO:0000256" key="3">
    <source>
        <dbReference type="ARBA" id="ARBA00004174"/>
    </source>
</evidence>
<keyword evidence="8" id="KW-0256">Endoplasmic reticulum</keyword>
<reference evidence="17" key="1">
    <citation type="submission" date="2021-04" db="EMBL/GenBank/DDBJ databases">
        <authorList>
            <person name="Chebbi M.A.C M."/>
        </authorList>
    </citation>
    <scope>NUCLEOTIDE SEQUENCE</scope>
</reference>
<keyword evidence="13 16" id="KW-0472">Membrane</keyword>
<evidence type="ECO:0000256" key="1">
    <source>
        <dbReference type="ARBA" id="ARBA00001971"/>
    </source>
</evidence>
<dbReference type="CDD" id="cd20628">
    <property type="entry name" value="CYP4"/>
    <property type="match status" value="1"/>
</dbReference>
<evidence type="ECO:0000256" key="7">
    <source>
        <dbReference type="ARBA" id="ARBA00022723"/>
    </source>
</evidence>
<dbReference type="Pfam" id="PF00067">
    <property type="entry name" value="p450"/>
    <property type="match status" value="1"/>
</dbReference>
<dbReference type="Gene3D" id="1.10.630.10">
    <property type="entry name" value="Cytochrome P450"/>
    <property type="match status" value="1"/>
</dbReference>
<gene>
    <name evidence="17" type="ORF">HICCMSTLAB_LOCUS3956</name>
</gene>
<dbReference type="GO" id="GO:0004497">
    <property type="term" value="F:monooxygenase activity"/>
    <property type="evidence" value="ECO:0007669"/>
    <property type="project" value="UniProtKB-KW"/>
</dbReference>